<dbReference type="SMART" id="SM00150">
    <property type="entry name" value="SPEC"/>
    <property type="match status" value="11"/>
</dbReference>
<keyword evidence="3" id="KW-0677">Repeat</keyword>
<dbReference type="EMBL" id="OA883777">
    <property type="protein sequence ID" value="CAD7279675.1"/>
    <property type="molecule type" value="Genomic_DNA"/>
</dbReference>
<keyword evidence="6" id="KW-0175">Coiled coil</keyword>
<keyword evidence="4" id="KW-0472">Membrane</keyword>
<feature type="coiled-coil region" evidence="6">
    <location>
        <begin position="1643"/>
        <end position="1674"/>
    </location>
</feature>
<protein>
    <recommendedName>
        <fullName evidence="9">Nesprin-1</fullName>
    </recommendedName>
</protein>
<dbReference type="OrthoDB" id="6373308at2759"/>
<dbReference type="SUPFAM" id="SSF46966">
    <property type="entry name" value="Spectrin repeat"/>
    <property type="match status" value="11"/>
</dbReference>
<evidence type="ECO:0000313" key="7">
    <source>
        <dbReference type="EMBL" id="CAD7279675.1"/>
    </source>
</evidence>
<evidence type="ECO:0008006" key="9">
    <source>
        <dbReference type="Google" id="ProtNLM"/>
    </source>
</evidence>
<dbReference type="GO" id="GO:0031965">
    <property type="term" value="C:nuclear membrane"/>
    <property type="evidence" value="ECO:0007669"/>
    <property type="project" value="UniProtKB-SubCell"/>
</dbReference>
<accession>A0A7R9BS87</accession>
<dbReference type="InterPro" id="IPR018159">
    <property type="entry name" value="Spectrin/alpha-actinin"/>
</dbReference>
<keyword evidence="5" id="KW-0539">Nucleus</keyword>
<feature type="coiled-coil region" evidence="6">
    <location>
        <begin position="406"/>
        <end position="433"/>
    </location>
</feature>
<gene>
    <name evidence="7" type="ORF">NMOB1V02_LOCUS7343</name>
</gene>
<dbReference type="CDD" id="cd00176">
    <property type="entry name" value="SPEC"/>
    <property type="match status" value="1"/>
</dbReference>
<organism evidence="7">
    <name type="scientific">Notodromas monacha</name>
    <dbReference type="NCBI Taxonomy" id="399045"/>
    <lineage>
        <taxon>Eukaryota</taxon>
        <taxon>Metazoa</taxon>
        <taxon>Ecdysozoa</taxon>
        <taxon>Arthropoda</taxon>
        <taxon>Crustacea</taxon>
        <taxon>Oligostraca</taxon>
        <taxon>Ostracoda</taxon>
        <taxon>Podocopa</taxon>
        <taxon>Podocopida</taxon>
        <taxon>Cypridocopina</taxon>
        <taxon>Cypridoidea</taxon>
        <taxon>Cyprididae</taxon>
        <taxon>Notodromas</taxon>
    </lineage>
</organism>
<comment type="subcellular location">
    <subcellularLocation>
        <location evidence="1">Nucleus membrane</location>
    </subcellularLocation>
</comment>
<sequence length="2348" mass="266183">MRSDDGKDSADEELKACVQKHDDIKSVINSQIEVLEGEVKNHEAYWAACSEACDWLRKARVDIQQAGDCHGPKASAEERKEKVNEISVSLPEGEKLVKAAAERSAPVMMSSNDEGVESIKSEVEHLKHEWDSIYNMVDDAKRNLSKCLQAWSDFDKSYSACEGWLKTLRSDLEKAGLGFVTLDEPLPRPAHHDIVCKAKEFLEEIQLKKGTVEELSDKCEILMEYSAQNYVRDQTVQLQGQFTQLLSKLQSQVSKAEKQLSDVNEYNRSKQDMEKWLDRAKGTVDDCSSCVGSEADVQDRLETLRILSTKLTEGQYLLNNVLETLNRASMAASPQSEALMKQEVEELRSSLDHVKKSVPDAIASLKACVSKWEDFKETCAQLEDWLDTVRARAEENPDSEGEISMIRTLSDRFKAVQLEMKEKESEMKATETLGEELSLQSHNNSLLLRIRHIQEEAHCLSDLCDKKILKLEQEMADYSEYHQALQDTEKWLLQTSFQLMAHNSLYVSSKDQVEELLDQHKILVKDMEMYEATLDEVAEKGKKPIARYSSKVFGLESSFNAQMSNLRESYASLLETAHQIKNRLEDSMQKYEEYDMVVESIAKNLNSWEPDIRQASCYSAESLLEAQTHLETLRNCHNKLQAEKWRLEAAVQACEAATASVSRPASPRDAMPMPIPEQELLVRATLEEFIDSIQTSITQLHGTLNELEGFLQMKEDLRNWISNAEASVLEWKSKPARLRSEIAQAEITKITDLKDVLLEKQGQLDDLEIKLSMSAPNEADTGLRPYLDKLNYDISVLLDARMRIQGIADMYRQALKQAQIDAEKLMSAIDASDNQKDSAEKVKQIKEVSKLLEEQNGRVEQLKAQATLLMQEVCNTDHEIIEDHLKLLDRKLGDLSKKISRRVQVAEMARKSYSDTAKEAESLKKWLDGAKHAIDEDNFVSWKSGPTQSKVTERERLLKECESKSSAIASIEKQMSSMGSEWQQHEKDALSTSLGDIRAARAEFLDILKNSVMSLNAGVQERLSFERKLEDAEVWIKSHAQSSLDEGPPYPLASIDLEAKIIHLQEFHSSYKAFCDTRIAEIKKEGENLAKMSDPADNVELDSILKKLEKEGKTLEKNVKQSLETLQQVLLQRKEFEHNVQLCQTWLDQAGVSLSAEIRRPNVEILDDQHHQYQKLLAECASFGNRLVNLKSAEDEMCSGNQLSKGEEALLKQNISSLCQKHQRIAVQVKDRINAVESAIEQQRRVKDRVQASLEHLEQIYQQVHALNKPIGWTPDDAQELLKAYQDALGKIHNFRTEVENIQTETTSSGGASALSALQELLKRQDDLIQLVEQQMARIRQLVIVRQQFMALIADIAAFITKHSDVVRDIESSGRSIDEKISRYDQALEKIGECEGLLASATDKGAQISEDGASSDKNVITEQLGQVKSQLLSLRRKIEESREAHLALMTEHRRLASALQESLDKLQSYEAPCRTRPLLAISPHSVVSEIEKHHALKGQVGVAIAEIEFLINGDAEGSSGNGENLMRNRDNLPGSIQEMLSEAKVLLETLPAELLERQRYLECARSMRDEFVGSTKKLKEWIENAESTLSANDPKSGVDYEKILNCIDEHKDFFSSDSEAKELLLKIQKIADKILPSMSSAHQEELSKQVENLRQSLENILNLSKTKRIRLEKEVSAWRDYLNILQRVQAVINKAEQDGKEPSAEIITVLALKEAKQLIDRSKTDYQNQDVVRDALNEKGKDIMRNADPDNAEKISSQLGVINKSWKEALNGLDTKSRDINKMLDVWGDHNVHLKEVENKLAVLKERVHSVDVVTLGLSQLKDIAPTVEDMKNQCETLKAKVERMEMTGKIAADHMKPFSEKSAAEISEKVAKHKELHSSLMRAIEEKVSWVGEELGYIQNLNHSIAALKNSAQEMLKKISQIDVYSQNSDASSSDCESCLGSAKDLQQRTRDFTEETQKHFSSHHLTVPSETTKELSSLELLAESSSTKVHDALRDIKKAKSLWSDFDKDVDAIKEWLVRSEEALDQKGLEPAALKQSLQQIQAELSNFSDIFDRLSRDGQFLSEKVHNEADKEKIESTVTTLSDRLQNTKTVLEQKFSQIGESLESWHRFLQLYENLKEWLAKQNTFLDQPLTFSTLGDARQKHQCYSYAVKDCKNAMKRVNDMARELNNINQVSNSGALASKLAEIESETHQVDNIVQERCALLGEMCEEWDQFEKKLKDVVTWMDKGETGLHSAPQGKKRSLREQLQMRDKMFQDVPIQKTKISMALEKLLEILKIRHEVSHAEQQLRLLSTPNYGSEGKDFQAFQQSACRERIQLLQAKIGARNERIKLLMQRGTPDTEPLDV</sequence>
<keyword evidence="8" id="KW-1185">Reference proteome</keyword>
<proteinExistence type="predicted"/>
<name>A0A7R9BS87_9CRUS</name>
<evidence type="ECO:0000313" key="8">
    <source>
        <dbReference type="Proteomes" id="UP000678499"/>
    </source>
</evidence>
<dbReference type="Gene3D" id="1.20.58.60">
    <property type="match status" value="9"/>
</dbReference>
<dbReference type="Pfam" id="PF00435">
    <property type="entry name" value="Spectrin"/>
    <property type="match status" value="2"/>
</dbReference>
<dbReference type="PANTHER" id="PTHR14514:SF7">
    <property type="entry name" value="KASH DOMAIN-CONTAINING PROTEIN"/>
    <property type="match status" value="1"/>
</dbReference>
<reference evidence="7" key="1">
    <citation type="submission" date="2020-11" db="EMBL/GenBank/DDBJ databases">
        <authorList>
            <person name="Tran Van P."/>
        </authorList>
    </citation>
    <scope>NUCLEOTIDE SEQUENCE</scope>
</reference>
<dbReference type="InterPro" id="IPR002017">
    <property type="entry name" value="Spectrin_repeat"/>
</dbReference>
<evidence type="ECO:0000256" key="3">
    <source>
        <dbReference type="ARBA" id="ARBA00022737"/>
    </source>
</evidence>
<evidence type="ECO:0000256" key="4">
    <source>
        <dbReference type="ARBA" id="ARBA00023136"/>
    </source>
</evidence>
<dbReference type="PANTHER" id="PTHR14514">
    <property type="entry name" value="PKA ANCHORING PROTEIN"/>
    <property type="match status" value="1"/>
</dbReference>
<feature type="coiled-coil region" evidence="6">
    <location>
        <begin position="808"/>
        <end position="872"/>
    </location>
</feature>
<dbReference type="Proteomes" id="UP000678499">
    <property type="component" value="Unassembled WGS sequence"/>
</dbReference>
<keyword evidence="2" id="KW-0597">Phosphoprotein</keyword>
<evidence type="ECO:0000256" key="2">
    <source>
        <dbReference type="ARBA" id="ARBA00022553"/>
    </source>
</evidence>
<feature type="coiled-coil region" evidence="6">
    <location>
        <begin position="1098"/>
        <end position="1125"/>
    </location>
</feature>
<dbReference type="EMBL" id="CAJPEX010001740">
    <property type="protein sequence ID" value="CAG0919827.1"/>
    <property type="molecule type" value="Genomic_DNA"/>
</dbReference>
<evidence type="ECO:0000256" key="6">
    <source>
        <dbReference type="SAM" id="Coils"/>
    </source>
</evidence>
<evidence type="ECO:0000256" key="1">
    <source>
        <dbReference type="ARBA" id="ARBA00004126"/>
    </source>
</evidence>
<evidence type="ECO:0000256" key="5">
    <source>
        <dbReference type="ARBA" id="ARBA00023242"/>
    </source>
</evidence>